<keyword evidence="2" id="KW-1185">Reference proteome</keyword>
<reference evidence="1" key="2">
    <citation type="submission" date="2021-01" db="UniProtKB">
        <authorList>
            <consortium name="EnsemblPlants"/>
        </authorList>
    </citation>
    <scope>IDENTIFICATION</scope>
</reference>
<dbReference type="Proteomes" id="UP000594261">
    <property type="component" value="Chromosome 2"/>
</dbReference>
<dbReference type="Gramene" id="QL02p024224:mrna">
    <property type="protein sequence ID" value="QL02p024224:mrna"/>
    <property type="gene ID" value="QL02p024224"/>
</dbReference>
<organism evidence="1 2">
    <name type="scientific">Quercus lobata</name>
    <name type="common">Valley oak</name>
    <dbReference type="NCBI Taxonomy" id="97700"/>
    <lineage>
        <taxon>Eukaryota</taxon>
        <taxon>Viridiplantae</taxon>
        <taxon>Streptophyta</taxon>
        <taxon>Embryophyta</taxon>
        <taxon>Tracheophyta</taxon>
        <taxon>Spermatophyta</taxon>
        <taxon>Magnoliopsida</taxon>
        <taxon>eudicotyledons</taxon>
        <taxon>Gunneridae</taxon>
        <taxon>Pentapetalae</taxon>
        <taxon>rosids</taxon>
        <taxon>fabids</taxon>
        <taxon>Fagales</taxon>
        <taxon>Fagaceae</taxon>
        <taxon>Quercus</taxon>
    </lineage>
</organism>
<evidence type="ECO:0000313" key="1">
    <source>
        <dbReference type="EnsemblPlants" id="QL02p024224:mrna"/>
    </source>
</evidence>
<accession>A0A7N2KU61</accession>
<name>A0A7N2KU61_QUELO</name>
<reference evidence="2" key="1">
    <citation type="journal article" date="2016" name="G3 (Bethesda)">
        <title>First Draft Assembly and Annotation of the Genome of a California Endemic Oak Quercus lobata Nee (Fagaceae).</title>
        <authorList>
            <person name="Sork V.L."/>
            <person name="Fitz-Gibbon S.T."/>
            <person name="Puiu D."/>
            <person name="Crepeau M."/>
            <person name="Gugger P.F."/>
            <person name="Sherman R."/>
            <person name="Stevens K."/>
            <person name="Langley C.H."/>
            <person name="Pellegrini M."/>
            <person name="Salzberg S.L."/>
        </authorList>
    </citation>
    <scope>NUCLEOTIDE SEQUENCE [LARGE SCALE GENOMIC DNA]</scope>
    <source>
        <strain evidence="2">cv. SW786</strain>
    </source>
</reference>
<dbReference type="AlphaFoldDB" id="A0A7N2KU61"/>
<proteinExistence type="predicted"/>
<protein>
    <submittedName>
        <fullName evidence="1">Uncharacterized protein</fullName>
    </submittedName>
</protein>
<dbReference type="InParanoid" id="A0A7N2KU61"/>
<sequence length="142" mass="15928">MGNNPSYVWRSIMMAQGLVKEGLRWQVGNGSKARVWNDKCRWNRYFGGLTTGDVGMMDKGIDPAALNLFWESPLSSRVSEDKKNWAATSNGIFGVCSAYKIAVQLSSSEPEAVGFTSDDSSTPRSWKKLWRILVPHKIRHFA</sequence>
<evidence type="ECO:0000313" key="2">
    <source>
        <dbReference type="Proteomes" id="UP000594261"/>
    </source>
</evidence>
<dbReference type="EnsemblPlants" id="QL02p024224:mrna">
    <property type="protein sequence ID" value="QL02p024224:mrna"/>
    <property type="gene ID" value="QL02p024224"/>
</dbReference>